<accession>A0A9P6CH05</accession>
<sequence length="504" mass="57291">MSRTLQWGVSILSSSAFVIHSMKSKIPHVHHKTTRNDEKVIPSDVSVHDPIQVHDTLILLGAPHIEREEFNRMYHGPLATALTFISEHMKGRQGVSLGRHRIHQIRETRLKSHLKQPGDVTRPPTEKAASILSGAKKNTELLRRQMEDQQLEMEETQDILERLKRDLGVKQRTKLLLSVLEQKEKIRVKRFQEITRLITDLRKRVLEVKAQPSTSFSTESRDKIVQAFMSKIRPPRISHTLNALMNLHGHHLGLSRLIQLGSSSESEHLSHILGRIAQQAERFETDPNTVDRIIAIARARAKQRQRFKSHDFPPVSELELEKKYKANEERERELQKISDLAVALGFLCEHSISSANLFVEKSSPILRASLEEESPLAKGYIDTLRCIITSPPDEIPGETRFVQQVKSTCHLRGRITLSEIVACVEATIRKAHRQTLFLEALTIPPPSPLTEEQEALIASYSMNANNVQDRTTKLLTRKVEKAEMGYSLAKDVQNLIQEAKTIVG</sequence>
<gene>
    <name evidence="2" type="ORF">BDZ94DRAFT_1306625</name>
</gene>
<comment type="caution">
    <text evidence="2">The sequence shown here is derived from an EMBL/GenBank/DDBJ whole genome shotgun (WGS) entry which is preliminary data.</text>
</comment>
<organism evidence="2 3">
    <name type="scientific">Collybia nuda</name>
    <dbReference type="NCBI Taxonomy" id="64659"/>
    <lineage>
        <taxon>Eukaryota</taxon>
        <taxon>Fungi</taxon>
        <taxon>Dikarya</taxon>
        <taxon>Basidiomycota</taxon>
        <taxon>Agaricomycotina</taxon>
        <taxon>Agaricomycetes</taxon>
        <taxon>Agaricomycetidae</taxon>
        <taxon>Agaricales</taxon>
        <taxon>Tricholomatineae</taxon>
        <taxon>Clitocybaceae</taxon>
        <taxon>Collybia</taxon>
    </lineage>
</organism>
<keyword evidence="3" id="KW-1185">Reference proteome</keyword>
<reference evidence="2" key="1">
    <citation type="submission" date="2020-11" db="EMBL/GenBank/DDBJ databases">
        <authorList>
            <consortium name="DOE Joint Genome Institute"/>
            <person name="Ahrendt S."/>
            <person name="Riley R."/>
            <person name="Andreopoulos W."/>
            <person name="Labutti K."/>
            <person name="Pangilinan J."/>
            <person name="Ruiz-Duenas F.J."/>
            <person name="Barrasa J.M."/>
            <person name="Sanchez-Garcia M."/>
            <person name="Camarero S."/>
            <person name="Miyauchi S."/>
            <person name="Serrano A."/>
            <person name="Linde D."/>
            <person name="Babiker R."/>
            <person name="Drula E."/>
            <person name="Ayuso-Fernandez I."/>
            <person name="Pacheco R."/>
            <person name="Padilla G."/>
            <person name="Ferreira P."/>
            <person name="Barriuso J."/>
            <person name="Kellner H."/>
            <person name="Castanera R."/>
            <person name="Alfaro M."/>
            <person name="Ramirez L."/>
            <person name="Pisabarro A.G."/>
            <person name="Kuo A."/>
            <person name="Tritt A."/>
            <person name="Lipzen A."/>
            <person name="He G."/>
            <person name="Yan M."/>
            <person name="Ng V."/>
            <person name="Cullen D."/>
            <person name="Martin F."/>
            <person name="Rosso M.-N."/>
            <person name="Henrissat B."/>
            <person name="Hibbett D."/>
            <person name="Martinez A.T."/>
            <person name="Grigoriev I.V."/>
        </authorList>
    </citation>
    <scope>NUCLEOTIDE SEQUENCE</scope>
    <source>
        <strain evidence="2">CBS 247.69</strain>
    </source>
</reference>
<dbReference type="OrthoDB" id="3256901at2759"/>
<dbReference type="EMBL" id="MU150244">
    <property type="protein sequence ID" value="KAF9465891.1"/>
    <property type="molecule type" value="Genomic_DNA"/>
</dbReference>
<evidence type="ECO:0000256" key="1">
    <source>
        <dbReference type="SAM" id="Coils"/>
    </source>
</evidence>
<feature type="coiled-coil region" evidence="1">
    <location>
        <begin position="132"/>
        <end position="173"/>
    </location>
</feature>
<protein>
    <submittedName>
        <fullName evidence="2">Uncharacterized protein</fullName>
    </submittedName>
</protein>
<evidence type="ECO:0000313" key="2">
    <source>
        <dbReference type="EMBL" id="KAF9465891.1"/>
    </source>
</evidence>
<name>A0A9P6CH05_9AGAR</name>
<keyword evidence="1" id="KW-0175">Coiled coil</keyword>
<dbReference type="Proteomes" id="UP000807353">
    <property type="component" value="Unassembled WGS sequence"/>
</dbReference>
<dbReference type="AlphaFoldDB" id="A0A9P6CH05"/>
<evidence type="ECO:0000313" key="3">
    <source>
        <dbReference type="Proteomes" id="UP000807353"/>
    </source>
</evidence>
<proteinExistence type="predicted"/>